<comment type="caution">
    <text evidence="7">The sequence shown here is derived from an EMBL/GenBank/DDBJ whole genome shotgun (WGS) entry which is preliminary data.</text>
</comment>
<keyword evidence="1" id="KW-0723">Serine/threonine-protein kinase</keyword>
<dbReference type="PROSITE" id="PS50011">
    <property type="entry name" value="PROTEIN_KINASE_DOM"/>
    <property type="match status" value="2"/>
</dbReference>
<dbReference type="Pfam" id="PF00069">
    <property type="entry name" value="Pkinase"/>
    <property type="match status" value="1"/>
</dbReference>
<reference evidence="7 8" key="1">
    <citation type="journal article" date="2014" name="Mol. Plant">
        <title>Chromosome Scale Genome Assembly and Transcriptome Profiling of Nannochloropsis gaditana in Nitrogen Depletion.</title>
        <authorList>
            <person name="Corteggiani Carpinelli E."/>
            <person name="Telatin A."/>
            <person name="Vitulo N."/>
            <person name="Forcato C."/>
            <person name="D'Angelo M."/>
            <person name="Schiavon R."/>
            <person name="Vezzi A."/>
            <person name="Giacometti G.M."/>
            <person name="Morosinotto T."/>
            <person name="Valle G."/>
        </authorList>
    </citation>
    <scope>NUCLEOTIDE SEQUENCE [LARGE SCALE GENOMIC DNA]</scope>
    <source>
        <strain evidence="7 8">B-31</strain>
    </source>
</reference>
<feature type="compositionally biased region" description="Basic and acidic residues" evidence="5">
    <location>
        <begin position="1308"/>
        <end position="1318"/>
    </location>
</feature>
<dbReference type="SUPFAM" id="SSF56112">
    <property type="entry name" value="Protein kinase-like (PK-like)"/>
    <property type="match status" value="2"/>
</dbReference>
<feature type="compositionally biased region" description="Basic and acidic residues" evidence="5">
    <location>
        <begin position="1551"/>
        <end position="1564"/>
    </location>
</feature>
<dbReference type="PRINTS" id="PR00109">
    <property type="entry name" value="TYRKINASE"/>
</dbReference>
<feature type="compositionally biased region" description="Pro residues" evidence="5">
    <location>
        <begin position="1238"/>
        <end position="1250"/>
    </location>
</feature>
<gene>
    <name evidence="7" type="ORF">Naga_100154g9</name>
</gene>
<evidence type="ECO:0000313" key="8">
    <source>
        <dbReference type="Proteomes" id="UP000019335"/>
    </source>
</evidence>
<feature type="compositionally biased region" description="Basic and acidic residues" evidence="5">
    <location>
        <begin position="1016"/>
        <end position="1032"/>
    </location>
</feature>
<dbReference type="OrthoDB" id="339325at2759"/>
<dbReference type="InterPro" id="IPR017441">
    <property type="entry name" value="Protein_kinase_ATP_BS"/>
</dbReference>
<feature type="compositionally biased region" description="Low complexity" evidence="5">
    <location>
        <begin position="1334"/>
        <end position="1349"/>
    </location>
</feature>
<dbReference type="Gene3D" id="1.25.40.90">
    <property type="match status" value="1"/>
</dbReference>
<dbReference type="GO" id="GO:0004713">
    <property type="term" value="F:protein tyrosine kinase activity"/>
    <property type="evidence" value="ECO:0007669"/>
    <property type="project" value="InterPro"/>
</dbReference>
<feature type="compositionally biased region" description="Low complexity" evidence="5">
    <location>
        <begin position="463"/>
        <end position="482"/>
    </location>
</feature>
<dbReference type="Pfam" id="PF07714">
    <property type="entry name" value="PK_Tyr_Ser-Thr"/>
    <property type="match status" value="1"/>
</dbReference>
<dbReference type="PROSITE" id="PS00108">
    <property type="entry name" value="PROTEIN_KINASE_ST"/>
    <property type="match status" value="1"/>
</dbReference>
<keyword evidence="8" id="KW-1185">Reference proteome</keyword>
<dbReference type="CDD" id="cd13999">
    <property type="entry name" value="STKc_MAP3K-like"/>
    <property type="match status" value="1"/>
</dbReference>
<dbReference type="InterPro" id="IPR011417">
    <property type="entry name" value="ANTH_dom"/>
</dbReference>
<feature type="compositionally biased region" description="Pro residues" evidence="5">
    <location>
        <begin position="1691"/>
        <end position="1709"/>
    </location>
</feature>
<evidence type="ECO:0000256" key="2">
    <source>
        <dbReference type="ARBA" id="ARBA00022741"/>
    </source>
</evidence>
<sequence>MGNVGSVGSGSSNVLPISSTLVIAGHALRVKSCLGAGGTGTVYLAEDEARRKFAIKVNRVPKGDVAMNKAAEMELEQHARLPPHPHLITYIGSRIEHVSPAGGEGGANTGKGGFTLYYLLTEYCPSTVHVLLEGAERRKEPLAERDVLNVFTSACAALVHLHAHGLAHRDVRVENLVLSTESNGQRVKLCGLGASTMETGPLRNSAEVEIAREDIERHTRLAYRSPEQVDLYSQQPVGVPVDVWALGVLLYRLCWRVTPFEDKAGMVLPMAILNGMYVVPPSLPIPGTNGQQSFPPYSPGLVTLLQCCLQPRPQDRATAAEVLEKVRELMASGEIGRHVDLPALGPLLPCPAPLPLGCSASPSPSPSGASHPRKGGKKGRASGTCPGERGPGEEDFLGLYDTATPPDKAALRASRPQAPPPTSLSSLEDMLGPPARWPRTRPGVGGGGEEAGRLASRDRGEGSRTSTLSGSLSASSSPSHLVGLERHGSVPGRCREGGEASKGLGSRSLSFVGMGQALSIWEEDERLRRRGWEECDPEQGKGGMEGSRRRGGVKTKGDMRPRRSSSSIGSGSSSLGLKAARQVWGLSRGTSVGGVEAVDPKGPGVEAKDDGMDLAELATVDRSAAPLPRMLPLGALVGEGSGAMPRSSSASSLKSLDDEPSGRPPAKGALSALWHRRMRSIMGAKGETGKKSWVVKATSKEAGQPKAKYVRKLVLAVWEGGMPASTFFLVLSQRPVFTNPIVALKALITTLKVLQQGPRNFLATCTPCMGVLADMGRRWEEIGSRVASDPLEEQLPPAARAEGYTTLSTALTTPASTPASSGASGGSHALGAGYTAPPSQQHKRQHVDGASLNLLARLSRLLVQKLHFHKAHPAFAMHFTAIPTMLGYETVPVSGQEEDLQALTRLLTMQESLLQTTGFLFAVQNESVAVTARWARLPLIEEAYTIFVACTFLLASLLEISARASAGLPLPFLLPALPHERPKEMGATASSQGILPLSSSSSSPPDPPTLLHRSTGPREARSHSQEKDHLRQDSVPLPPPVDWRERVSILLALREQYESQLQALRVFYRAAEEVVEVRNMKRMPILPVRDPVAFDGALCWKPLTMRSPMRGLGLLDRARMNEEGEKGRGRKGQGGDTRMPRRLGSDGEPVGGPPSLPSSLESTTFSDTTGLTKARDTAPWPNAAPAAGGSVAGAATPPPRQATPSPSPSTGVLPLTPANLTPLRRPSQASSPLSTAPMPSPPVLPPPLPPASLTAGWETFHDTVGFSSSSSAASSARPSPTPGASSHQIPPTPSPPVPSSSIPQLFSQRKEEQVEERQTVLQPLQQEPPPQPQPGQEQQAQPSSQQLPPEQTPLPPQGEEGSPLKEREEGDDQGKPPYPLPTFLSSSAAPPQPPLLSASSLLSSSRLSRTLPPSLRGEAREGEEGKEQEVWFMPSSVTEEESLRRPLGTEGGTRDGKGEERGEAKGEDGNGRLGGREGRWGSVSGRRKSRGWWREEGEEVWIRSREGSEGDGEEGAGMPSGLPQGGPMKGLPPRLSMIEDVEGGRKGGRGGGREGGIDMSRRDLLSWSSSSSEEGEEEGEEGMASATNGSGFLRAAAFGSATASCLTGLGGGGGIDPILIGDREVEGEERRAEKMEVGAWDGFSGPVPGAGTKEGRPIQEEEDAESKGKRGELESLSWDVRPALSRTTFLPPTPPPHPPATPPAPPPPSSSSTPTAPVNPQQDKLLRARRREARTQAWRANLKPAVASALSSCLHAFHAHGPMIALDEILWGEVIGHGAFATVYRATVQGQDVAVKKLVTQNNLPMAEKSLRDFESEVALLRELHHPNIIAFVGTCVDPVAVLTEFCHRGNLFMVVNEKGPPYTEIAWSRRLSIAKGLAAGMEYLHSRDPILIHRDLKSLNVLLNRAWVVKITDFGLSRFKPHSLTDIMTMQCGTYHWMAPEVINSTQYTEKADVYSFGIILWEIAARAIPYEGLQPVQVVAAVINRKERPKLPEDCPEDYKALVRSCWAQEPGDRPGFVEVVARLAAMGE</sequence>
<feature type="compositionally biased region" description="Basic and acidic residues" evidence="5">
    <location>
        <begin position="1653"/>
        <end position="1673"/>
    </location>
</feature>
<feature type="compositionally biased region" description="Basic and acidic residues" evidence="5">
    <location>
        <begin position="483"/>
        <end position="499"/>
    </location>
</feature>
<dbReference type="InterPro" id="IPR008942">
    <property type="entry name" value="ENTH_VHS"/>
</dbReference>
<feature type="compositionally biased region" description="Basic and acidic residues" evidence="5">
    <location>
        <begin position="1362"/>
        <end position="1374"/>
    </location>
</feature>
<keyword evidence="2 4" id="KW-0547">Nucleotide-binding</keyword>
<feature type="region of interest" description="Disordered" evidence="5">
    <location>
        <begin position="641"/>
        <end position="668"/>
    </location>
</feature>
<feature type="compositionally biased region" description="Low complexity" evidence="5">
    <location>
        <begin position="1178"/>
        <end position="1195"/>
    </location>
</feature>
<feature type="region of interest" description="Disordered" evidence="5">
    <location>
        <begin position="359"/>
        <end position="507"/>
    </location>
</feature>
<proteinExistence type="predicted"/>
<protein>
    <submittedName>
        <fullName evidence="7">Leucine-rich repeat-containing protein</fullName>
    </submittedName>
</protein>
<evidence type="ECO:0000256" key="3">
    <source>
        <dbReference type="ARBA" id="ARBA00022840"/>
    </source>
</evidence>
<feature type="region of interest" description="Disordered" evidence="5">
    <location>
        <begin position="1603"/>
        <end position="1720"/>
    </location>
</feature>
<feature type="compositionally biased region" description="Low complexity" evidence="5">
    <location>
        <begin position="359"/>
        <end position="370"/>
    </location>
</feature>
<feature type="compositionally biased region" description="Low complexity" evidence="5">
    <location>
        <begin position="990"/>
        <end position="1003"/>
    </location>
</feature>
<dbReference type="InterPro" id="IPR020635">
    <property type="entry name" value="Tyr_kinase_cat_dom"/>
</dbReference>
<dbReference type="InterPro" id="IPR001245">
    <property type="entry name" value="Ser-Thr/Tyr_kinase_cat_dom"/>
</dbReference>
<keyword evidence="3 4" id="KW-0067">ATP-binding</keyword>
<organism evidence="7 8">
    <name type="scientific">Nannochloropsis gaditana</name>
    <dbReference type="NCBI Taxonomy" id="72520"/>
    <lineage>
        <taxon>Eukaryota</taxon>
        <taxon>Sar</taxon>
        <taxon>Stramenopiles</taxon>
        <taxon>Ochrophyta</taxon>
        <taxon>Eustigmatophyceae</taxon>
        <taxon>Eustigmatales</taxon>
        <taxon>Monodopsidaceae</taxon>
        <taxon>Nannochloropsis</taxon>
    </lineage>
</organism>
<feature type="compositionally biased region" description="Basic and acidic residues" evidence="5">
    <location>
        <begin position="1492"/>
        <end position="1508"/>
    </location>
</feature>
<dbReference type="InterPro" id="IPR051681">
    <property type="entry name" value="Ser/Thr_Kinases-Pseudokinases"/>
</dbReference>
<dbReference type="GO" id="GO:0004674">
    <property type="term" value="F:protein serine/threonine kinase activity"/>
    <property type="evidence" value="ECO:0007669"/>
    <property type="project" value="UniProtKB-KW"/>
</dbReference>
<feature type="compositionally biased region" description="Basic and acidic residues" evidence="5">
    <location>
        <begin position="1117"/>
        <end position="1127"/>
    </location>
</feature>
<feature type="region of interest" description="Disordered" evidence="5">
    <location>
        <begin position="533"/>
        <end position="574"/>
    </location>
</feature>
<feature type="region of interest" description="Disordered" evidence="5">
    <location>
        <begin position="811"/>
        <end position="846"/>
    </location>
</feature>
<feature type="binding site" evidence="4">
    <location>
        <position position="56"/>
    </location>
    <ligand>
        <name>ATP</name>
        <dbReference type="ChEBI" id="CHEBI:30616"/>
    </ligand>
</feature>
<feature type="compositionally biased region" description="Basic and acidic residues" evidence="5">
    <location>
        <begin position="450"/>
        <end position="462"/>
    </location>
</feature>
<dbReference type="GO" id="GO:0005524">
    <property type="term" value="F:ATP binding"/>
    <property type="evidence" value="ECO:0007669"/>
    <property type="project" value="UniProtKB-UniRule"/>
</dbReference>
<dbReference type="Gene3D" id="1.10.510.10">
    <property type="entry name" value="Transferase(Phosphotransferase) domain 1"/>
    <property type="match status" value="2"/>
</dbReference>
<feature type="compositionally biased region" description="Low complexity" evidence="5">
    <location>
        <begin position="564"/>
        <end position="574"/>
    </location>
</feature>
<accession>W7TZ73</accession>
<feature type="compositionally biased region" description="Basic and acidic residues" evidence="5">
    <location>
        <begin position="1452"/>
        <end position="1479"/>
    </location>
</feature>
<name>W7TZ73_9STRA</name>
<feature type="compositionally biased region" description="Pro residues" evidence="5">
    <location>
        <begin position="1196"/>
        <end position="1207"/>
    </location>
</feature>
<feature type="compositionally biased region" description="Basic residues" evidence="5">
    <location>
        <begin position="371"/>
        <end position="380"/>
    </location>
</feature>
<dbReference type="SMART" id="SM00220">
    <property type="entry name" value="S_TKc"/>
    <property type="match status" value="2"/>
</dbReference>
<feature type="compositionally biased region" description="Basic and acidic residues" evidence="5">
    <location>
        <begin position="1417"/>
        <end position="1429"/>
    </location>
</feature>
<feature type="compositionally biased region" description="Low complexity" evidence="5">
    <location>
        <begin position="811"/>
        <end position="834"/>
    </location>
</feature>
<keyword evidence="1" id="KW-0418">Kinase</keyword>
<dbReference type="PANTHER" id="PTHR44329">
    <property type="entry name" value="SERINE/THREONINE-PROTEIN KINASE TNNI3K-RELATED"/>
    <property type="match status" value="1"/>
</dbReference>
<evidence type="ECO:0000256" key="1">
    <source>
        <dbReference type="ARBA" id="ARBA00022527"/>
    </source>
</evidence>
<dbReference type="EMBL" id="AZIL01000837">
    <property type="protein sequence ID" value="EWM25714.1"/>
    <property type="molecule type" value="Genomic_DNA"/>
</dbReference>
<feature type="domain" description="Protein kinase" evidence="6">
    <location>
        <begin position="1769"/>
        <end position="2031"/>
    </location>
</feature>
<feature type="compositionally biased region" description="Low complexity" evidence="5">
    <location>
        <begin position="1267"/>
        <end position="1289"/>
    </location>
</feature>
<dbReference type="PROSITE" id="PS00107">
    <property type="entry name" value="PROTEIN_KINASE_ATP"/>
    <property type="match status" value="2"/>
</dbReference>
<feature type="region of interest" description="Disordered" evidence="5">
    <location>
        <begin position="983"/>
        <end position="1037"/>
    </location>
</feature>
<evidence type="ECO:0000256" key="4">
    <source>
        <dbReference type="PROSITE-ProRule" id="PRU10141"/>
    </source>
</evidence>
<feature type="compositionally biased region" description="Low complexity" evidence="5">
    <location>
        <begin position="1384"/>
        <end position="1416"/>
    </location>
</feature>
<keyword evidence="1" id="KW-0808">Transferase</keyword>
<dbReference type="InterPro" id="IPR000719">
    <property type="entry name" value="Prot_kinase_dom"/>
</dbReference>
<dbReference type="GO" id="GO:0005543">
    <property type="term" value="F:phospholipid binding"/>
    <property type="evidence" value="ECO:0007669"/>
    <property type="project" value="InterPro"/>
</dbReference>
<dbReference type="Proteomes" id="UP000019335">
    <property type="component" value="Chromosome 10"/>
</dbReference>
<dbReference type="InterPro" id="IPR011009">
    <property type="entry name" value="Kinase-like_dom_sf"/>
</dbReference>
<feature type="binding site" evidence="4">
    <location>
        <position position="1797"/>
    </location>
    <ligand>
        <name>ATP</name>
        <dbReference type="ChEBI" id="CHEBI:30616"/>
    </ligand>
</feature>
<evidence type="ECO:0000313" key="7">
    <source>
        <dbReference type="EMBL" id="EWM25714.1"/>
    </source>
</evidence>
<feature type="domain" description="Protein kinase" evidence="6">
    <location>
        <begin position="28"/>
        <end position="330"/>
    </location>
</feature>
<evidence type="ECO:0000259" key="6">
    <source>
        <dbReference type="PROSITE" id="PS50011"/>
    </source>
</evidence>
<evidence type="ECO:0000256" key="5">
    <source>
        <dbReference type="SAM" id="MobiDB-lite"/>
    </source>
</evidence>
<feature type="compositionally biased region" description="Basic and acidic residues" evidence="5">
    <location>
        <begin position="1621"/>
        <end position="1636"/>
    </location>
</feature>
<dbReference type="InterPro" id="IPR008271">
    <property type="entry name" value="Ser/Thr_kinase_AS"/>
</dbReference>
<feature type="region of interest" description="Disordered" evidence="5">
    <location>
        <begin position="1117"/>
        <end position="1588"/>
    </location>
</feature>
<dbReference type="SMART" id="SM00219">
    <property type="entry name" value="TyrKc"/>
    <property type="match status" value="1"/>
</dbReference>
<dbReference type="SUPFAM" id="SSF48464">
    <property type="entry name" value="ENTH/VHS domain"/>
    <property type="match status" value="1"/>
</dbReference>
<dbReference type="Pfam" id="PF07651">
    <property type="entry name" value="ANTH"/>
    <property type="match status" value="1"/>
</dbReference>